<name>A0A1V3BZJ6_9ACTN</name>
<evidence type="ECO:0000256" key="4">
    <source>
        <dbReference type="ARBA" id="ARBA00022827"/>
    </source>
</evidence>
<keyword evidence="3" id="KW-0285">Flavoprotein</keyword>
<dbReference type="InterPro" id="IPR016167">
    <property type="entry name" value="FAD-bd_PCMH_sub1"/>
</dbReference>
<protein>
    <submittedName>
        <fullName evidence="7">FAD-linked oxidase</fullName>
    </submittedName>
</protein>
<evidence type="ECO:0000256" key="3">
    <source>
        <dbReference type="ARBA" id="ARBA00022630"/>
    </source>
</evidence>
<evidence type="ECO:0000256" key="2">
    <source>
        <dbReference type="ARBA" id="ARBA00005466"/>
    </source>
</evidence>
<evidence type="ECO:0000313" key="7">
    <source>
        <dbReference type="EMBL" id="OOC53971.1"/>
    </source>
</evidence>
<keyword evidence="5" id="KW-0560">Oxidoreductase</keyword>
<sequence length="436" mass="45104">MDTCDELSSLLRGRVLAPGEEGFDRAGRPWNLAVEQSVAAVVEAADADDVAALVRHAHRAGLAVAAQPTGHGASGAAEGAVLLRTGALDEVGIDVRRQVARVGAGVSWGRVQEAAAEHGLTGLPGSSPVVGVAGYTLGGGLSWFGRRHGWAADGVTALEVVGAEGERARVTAGSDPDLFWALRGGGGDFAVVTALEFDLHPAPGLYGGRLVWPADRAERVLGAYTEVTSNAPEELTVWLNLQHVPGLEPTVSVDVTFLGGGEGAEKLLRPFEVAGTPLRGSLGVLPLTALGSITAEPTDPSPNLARAALLTDLGWEGVRALLAEPIAPLLGVQVRHLGGALAGASDTPFGPLDEPYYLYAMGVPLTPEVGEGVRARQDALVEALGSHVSGRRPLTALAPGDSAADAFSPSVLERLRRIKRERDPRGVVRSNYPVLG</sequence>
<dbReference type="SUPFAM" id="SSF56176">
    <property type="entry name" value="FAD-binding/transporter-associated domain-like"/>
    <property type="match status" value="1"/>
</dbReference>
<dbReference type="RefSeq" id="WP_077690364.1">
    <property type="nucleotide sequence ID" value="NZ_MCOK01000001.1"/>
</dbReference>
<comment type="caution">
    <text evidence="7">The sequence shown here is derived from an EMBL/GenBank/DDBJ whole genome shotgun (WGS) entry which is preliminary data.</text>
</comment>
<accession>A0A1V3BZJ6</accession>
<evidence type="ECO:0000256" key="1">
    <source>
        <dbReference type="ARBA" id="ARBA00001974"/>
    </source>
</evidence>
<gene>
    <name evidence="7" type="ORF">NOSIN_09265</name>
</gene>
<dbReference type="InterPro" id="IPR006094">
    <property type="entry name" value="Oxid_FAD_bind_N"/>
</dbReference>
<dbReference type="InterPro" id="IPR036318">
    <property type="entry name" value="FAD-bd_PCMH-like_sf"/>
</dbReference>
<comment type="cofactor">
    <cofactor evidence="1">
        <name>FAD</name>
        <dbReference type="ChEBI" id="CHEBI:57692"/>
    </cofactor>
</comment>
<dbReference type="InterPro" id="IPR016166">
    <property type="entry name" value="FAD-bd_PCMH"/>
</dbReference>
<dbReference type="Gene3D" id="3.30.465.10">
    <property type="match status" value="1"/>
</dbReference>
<dbReference type="Pfam" id="PF01565">
    <property type="entry name" value="FAD_binding_4"/>
    <property type="match status" value="1"/>
</dbReference>
<dbReference type="Gene3D" id="3.30.43.10">
    <property type="entry name" value="Uridine Diphospho-n-acetylenolpyruvylglucosamine Reductase, domain 2"/>
    <property type="match status" value="1"/>
</dbReference>
<keyword evidence="8" id="KW-1185">Reference proteome</keyword>
<dbReference type="PANTHER" id="PTHR42973:SF39">
    <property type="entry name" value="FAD-BINDING PCMH-TYPE DOMAIN-CONTAINING PROTEIN"/>
    <property type="match status" value="1"/>
</dbReference>
<dbReference type="GO" id="GO:0071949">
    <property type="term" value="F:FAD binding"/>
    <property type="evidence" value="ECO:0007669"/>
    <property type="project" value="InterPro"/>
</dbReference>
<dbReference type="InterPro" id="IPR050416">
    <property type="entry name" value="FAD-linked_Oxidoreductase"/>
</dbReference>
<evidence type="ECO:0000256" key="5">
    <source>
        <dbReference type="ARBA" id="ARBA00023002"/>
    </source>
</evidence>
<dbReference type="AlphaFoldDB" id="A0A1V3BZJ6"/>
<dbReference type="InterPro" id="IPR016169">
    <property type="entry name" value="FAD-bd_PCMH_sub2"/>
</dbReference>
<dbReference type="EMBL" id="MCOK01000001">
    <property type="protein sequence ID" value="OOC53971.1"/>
    <property type="molecule type" value="Genomic_DNA"/>
</dbReference>
<dbReference type="PROSITE" id="PS51387">
    <property type="entry name" value="FAD_PCMH"/>
    <property type="match status" value="1"/>
</dbReference>
<dbReference type="STRING" id="501010.NOSIN_09265"/>
<evidence type="ECO:0000313" key="8">
    <source>
        <dbReference type="Proteomes" id="UP000189004"/>
    </source>
</evidence>
<feature type="domain" description="FAD-binding PCMH-type" evidence="6">
    <location>
        <begin position="34"/>
        <end position="202"/>
    </location>
</feature>
<comment type="similarity">
    <text evidence="2">Belongs to the oxygen-dependent FAD-linked oxidoreductase family.</text>
</comment>
<dbReference type="PANTHER" id="PTHR42973">
    <property type="entry name" value="BINDING OXIDOREDUCTASE, PUTATIVE (AFU_ORTHOLOGUE AFUA_1G17690)-RELATED"/>
    <property type="match status" value="1"/>
</dbReference>
<evidence type="ECO:0000259" key="6">
    <source>
        <dbReference type="PROSITE" id="PS51387"/>
    </source>
</evidence>
<dbReference type="GO" id="GO:0016491">
    <property type="term" value="F:oxidoreductase activity"/>
    <property type="evidence" value="ECO:0007669"/>
    <property type="project" value="UniProtKB-KW"/>
</dbReference>
<dbReference type="Gene3D" id="3.40.462.20">
    <property type="match status" value="1"/>
</dbReference>
<dbReference type="Proteomes" id="UP000189004">
    <property type="component" value="Unassembled WGS sequence"/>
</dbReference>
<reference evidence="8" key="1">
    <citation type="submission" date="2016-08" db="EMBL/GenBank/DDBJ databases">
        <authorList>
            <person name="Tokovenko B."/>
            <person name="Kalinowski J."/>
        </authorList>
    </citation>
    <scope>NUCLEOTIDE SEQUENCE [LARGE SCALE GENOMIC DNA]</scope>
    <source>
        <strain evidence="8">UTMC102</strain>
    </source>
</reference>
<keyword evidence="4" id="KW-0274">FAD</keyword>
<proteinExistence type="inferred from homology"/>
<dbReference type="OrthoDB" id="5169292at2"/>
<organism evidence="7 8">
    <name type="scientific">Nocardiopsis sinuspersici</name>
    <dbReference type="NCBI Taxonomy" id="501010"/>
    <lineage>
        <taxon>Bacteria</taxon>
        <taxon>Bacillati</taxon>
        <taxon>Actinomycetota</taxon>
        <taxon>Actinomycetes</taxon>
        <taxon>Streptosporangiales</taxon>
        <taxon>Nocardiopsidaceae</taxon>
        <taxon>Nocardiopsis</taxon>
    </lineage>
</organism>